<sequence>MSEPLIDPSLLKNLTEVEKDEALAAAAAAKRAEERAEQRMLERAMERKRLEREKERALELEHQRTRMNEVSGLARMNHAISSSSGVNGIEHRSGSLDDNDGGSNGNSSNKVVFISKKRRAEMKEKGNPDGNDDGNGNASHKKIKSHSGASVSASLSASRNASARSSRNDRMSDSRGASNRSSSSSSSSSSNRISNNRSNSRQQKQHQLTTSELNAIKKTYLGESALQDEETLQRKHKEERQRAKQKKKTMFKFEWDASEDTSMDADGISMPTMMSTIRNKSRNNGSGRDERRGGRHGDSRSRTGNRDRDRDERGSSVMTKPIAKMTKRDWRIFRENYDITVRGGKAPPPLRNFRESSTSEVPAIHPVIINAIENVLRYREPSPIQRQAIPIGLQRRDLIGVAETGSGKTAAFGIPLIQLIFSLPQKALDTVAENGPLALVMAPTRELAIQIDAEFQRILSRQKNIKTACIVGGQPIQKQAMELRGGVHVIVGTPGRLNDCLEEAYLVLNQCSYIVLDEADRMIDLRFAPQIESILHVMGGSLKSENEKEAYDQELKGLREISKHVPTHRLTAMFSATMPAEVQRSARKYLRHPAVVSIIGGPGGGGKNKQIDQRVLFLSSPGMKEKKS</sequence>
<keyword evidence="3" id="KW-0547">Nucleotide-binding</keyword>
<dbReference type="GO" id="GO:0005524">
    <property type="term" value="F:ATP binding"/>
    <property type="evidence" value="ECO:0007669"/>
    <property type="project" value="UniProtKB-KW"/>
</dbReference>
<dbReference type="Gene3D" id="3.40.50.300">
    <property type="entry name" value="P-loop containing nucleotide triphosphate hydrolases"/>
    <property type="match status" value="1"/>
</dbReference>
<comment type="similarity">
    <text evidence="3">Belongs to the DEAD box helicase family.</text>
</comment>
<feature type="compositionally biased region" description="Basic and acidic residues" evidence="5">
    <location>
        <begin position="287"/>
        <end position="314"/>
    </location>
</feature>
<dbReference type="SMART" id="SM00487">
    <property type="entry name" value="DEXDc"/>
    <property type="match status" value="1"/>
</dbReference>
<evidence type="ECO:0000256" key="1">
    <source>
        <dbReference type="ARBA" id="ARBA00022801"/>
    </source>
</evidence>
<dbReference type="CDD" id="cd17945">
    <property type="entry name" value="DEADc_DDX23"/>
    <property type="match status" value="1"/>
</dbReference>
<dbReference type="PROSITE" id="PS00039">
    <property type="entry name" value="DEAD_ATP_HELICASE"/>
    <property type="match status" value="1"/>
</dbReference>
<feature type="region of interest" description="Disordered" evidence="5">
    <location>
        <begin position="82"/>
        <end position="209"/>
    </location>
</feature>
<dbReference type="GO" id="GO:0003676">
    <property type="term" value="F:nucleic acid binding"/>
    <property type="evidence" value="ECO:0007669"/>
    <property type="project" value="InterPro"/>
</dbReference>
<dbReference type="EMBL" id="HBIO01026823">
    <property type="protein sequence ID" value="CAE0475731.1"/>
    <property type="molecule type" value="Transcribed_RNA"/>
</dbReference>
<dbReference type="Pfam" id="PF00270">
    <property type="entry name" value="DEAD"/>
    <property type="match status" value="1"/>
</dbReference>
<dbReference type="GO" id="GO:0004386">
    <property type="term" value="F:helicase activity"/>
    <property type="evidence" value="ECO:0007669"/>
    <property type="project" value="UniProtKB-KW"/>
</dbReference>
<dbReference type="InterPro" id="IPR014001">
    <property type="entry name" value="Helicase_ATP-bd"/>
</dbReference>
<gene>
    <name evidence="7" type="ORF">CDEB00056_LOCUS20584</name>
</gene>
<evidence type="ECO:0000256" key="2">
    <source>
        <dbReference type="ARBA" id="ARBA00022806"/>
    </source>
</evidence>
<keyword evidence="4" id="KW-0175">Coiled coil</keyword>
<feature type="domain" description="Helicase ATP-binding" evidence="6">
    <location>
        <begin position="389"/>
        <end position="596"/>
    </location>
</feature>
<dbReference type="PANTHER" id="PTHR47958">
    <property type="entry name" value="ATP-DEPENDENT RNA HELICASE DBP3"/>
    <property type="match status" value="1"/>
</dbReference>
<organism evidence="7">
    <name type="scientific">Chaetoceros debilis</name>
    <dbReference type="NCBI Taxonomy" id="122233"/>
    <lineage>
        <taxon>Eukaryota</taxon>
        <taxon>Sar</taxon>
        <taxon>Stramenopiles</taxon>
        <taxon>Ochrophyta</taxon>
        <taxon>Bacillariophyta</taxon>
        <taxon>Coscinodiscophyceae</taxon>
        <taxon>Chaetocerotophycidae</taxon>
        <taxon>Chaetocerotales</taxon>
        <taxon>Chaetocerotaceae</taxon>
        <taxon>Chaetoceros</taxon>
    </lineage>
</organism>
<dbReference type="GO" id="GO:0016787">
    <property type="term" value="F:hydrolase activity"/>
    <property type="evidence" value="ECO:0007669"/>
    <property type="project" value="UniProtKB-KW"/>
</dbReference>
<feature type="compositionally biased region" description="Low complexity" evidence="5">
    <location>
        <begin position="174"/>
        <end position="201"/>
    </location>
</feature>
<feature type="region of interest" description="Disordered" evidence="5">
    <location>
        <begin position="261"/>
        <end position="321"/>
    </location>
</feature>
<feature type="region of interest" description="Disordered" evidence="5">
    <location>
        <begin position="227"/>
        <end position="248"/>
    </location>
</feature>
<evidence type="ECO:0000259" key="6">
    <source>
        <dbReference type="PROSITE" id="PS51192"/>
    </source>
</evidence>
<dbReference type="AlphaFoldDB" id="A0A7S3VEZ4"/>
<dbReference type="SUPFAM" id="SSF52540">
    <property type="entry name" value="P-loop containing nucleoside triphosphate hydrolases"/>
    <property type="match status" value="1"/>
</dbReference>
<dbReference type="InterPro" id="IPR000629">
    <property type="entry name" value="RNA-helicase_DEAD-box_CS"/>
</dbReference>
<name>A0A7S3VEZ4_9STRA</name>
<reference evidence="7" key="1">
    <citation type="submission" date="2021-01" db="EMBL/GenBank/DDBJ databases">
        <authorList>
            <person name="Corre E."/>
            <person name="Pelletier E."/>
            <person name="Niang G."/>
            <person name="Scheremetjew M."/>
            <person name="Finn R."/>
            <person name="Kale V."/>
            <person name="Holt S."/>
            <person name="Cochrane G."/>
            <person name="Meng A."/>
            <person name="Brown T."/>
            <person name="Cohen L."/>
        </authorList>
    </citation>
    <scope>NUCLEOTIDE SEQUENCE</scope>
    <source>
        <strain evidence="7">MM31A-1</strain>
    </source>
</reference>
<feature type="coiled-coil region" evidence="4">
    <location>
        <begin position="19"/>
        <end position="70"/>
    </location>
</feature>
<evidence type="ECO:0000256" key="3">
    <source>
        <dbReference type="RuleBase" id="RU000492"/>
    </source>
</evidence>
<proteinExistence type="inferred from homology"/>
<dbReference type="InterPro" id="IPR027417">
    <property type="entry name" value="P-loop_NTPase"/>
</dbReference>
<keyword evidence="3" id="KW-0067">ATP-binding</keyword>
<dbReference type="InterPro" id="IPR011545">
    <property type="entry name" value="DEAD/DEAH_box_helicase_dom"/>
</dbReference>
<evidence type="ECO:0000313" key="7">
    <source>
        <dbReference type="EMBL" id="CAE0475731.1"/>
    </source>
</evidence>
<evidence type="ECO:0000256" key="4">
    <source>
        <dbReference type="SAM" id="Coils"/>
    </source>
</evidence>
<keyword evidence="1 3" id="KW-0378">Hydrolase</keyword>
<feature type="compositionally biased region" description="Basic and acidic residues" evidence="5">
    <location>
        <begin position="231"/>
        <end position="242"/>
    </location>
</feature>
<dbReference type="PROSITE" id="PS51192">
    <property type="entry name" value="HELICASE_ATP_BIND_1"/>
    <property type="match status" value="1"/>
</dbReference>
<feature type="compositionally biased region" description="Low complexity" evidence="5">
    <location>
        <begin position="146"/>
        <end position="165"/>
    </location>
</feature>
<protein>
    <recommendedName>
        <fullName evidence="6">Helicase ATP-binding domain-containing protein</fullName>
    </recommendedName>
</protein>
<accession>A0A7S3VEZ4</accession>
<evidence type="ECO:0000256" key="5">
    <source>
        <dbReference type="SAM" id="MobiDB-lite"/>
    </source>
</evidence>
<keyword evidence="2 3" id="KW-0347">Helicase</keyword>